<dbReference type="RefSeq" id="WP_282721806.1">
    <property type="nucleotide sequence ID" value="NZ_JASCQO010000035.1"/>
</dbReference>
<name>A0ABT6VK42_9GAMM</name>
<reference evidence="2 3" key="1">
    <citation type="submission" date="2023-04" db="EMBL/GenBank/DDBJ databases">
        <title>Halomonas strains isolated from rhizosphere soil.</title>
        <authorList>
            <person name="Xu L."/>
            <person name="Sun J.-Q."/>
        </authorList>
    </citation>
    <scope>NUCLEOTIDE SEQUENCE [LARGE SCALE GENOMIC DNA]</scope>
    <source>
        <strain evidence="2 3">LN1S58</strain>
    </source>
</reference>
<proteinExistence type="predicted"/>
<evidence type="ECO:0000313" key="3">
    <source>
        <dbReference type="Proteomes" id="UP001244242"/>
    </source>
</evidence>
<feature type="region of interest" description="Disordered" evidence="1">
    <location>
        <begin position="121"/>
        <end position="195"/>
    </location>
</feature>
<dbReference type="Proteomes" id="UP001244242">
    <property type="component" value="Unassembled WGS sequence"/>
</dbReference>
<comment type="caution">
    <text evidence="2">The sequence shown here is derived from an EMBL/GenBank/DDBJ whole genome shotgun (WGS) entry which is preliminary data.</text>
</comment>
<keyword evidence="3" id="KW-1185">Reference proteome</keyword>
<dbReference type="EMBL" id="JASCQO010000035">
    <property type="protein sequence ID" value="MDI5934344.1"/>
    <property type="molecule type" value="Genomic_DNA"/>
</dbReference>
<organism evidence="2 3">
    <name type="scientific">Halomonas kalidii</name>
    <dbReference type="NCBI Taxonomy" id="3043293"/>
    <lineage>
        <taxon>Bacteria</taxon>
        <taxon>Pseudomonadati</taxon>
        <taxon>Pseudomonadota</taxon>
        <taxon>Gammaproteobacteria</taxon>
        <taxon>Oceanospirillales</taxon>
        <taxon>Halomonadaceae</taxon>
        <taxon>Halomonas</taxon>
    </lineage>
</organism>
<gene>
    <name evidence="2" type="ORF">QLQ84_11145</name>
</gene>
<accession>A0ABT6VK42</accession>
<evidence type="ECO:0000313" key="2">
    <source>
        <dbReference type="EMBL" id="MDI5934344.1"/>
    </source>
</evidence>
<protein>
    <submittedName>
        <fullName evidence="2">Uncharacterized protein</fullName>
    </submittedName>
</protein>
<feature type="compositionally biased region" description="Pro residues" evidence="1">
    <location>
        <begin position="186"/>
        <end position="195"/>
    </location>
</feature>
<evidence type="ECO:0000256" key="1">
    <source>
        <dbReference type="SAM" id="MobiDB-lite"/>
    </source>
</evidence>
<sequence>MIRKLLQRKSVEIWVIKQIDEDVLHLCGIGTPQTEQKRKAVIEALERGDYRGGVRIGRTGVVLNSRLFAALIPLEALTLEHERLALWQGRTWQISRVPQRCWHHEGRLIAHLDPLGNQSGLVSSEDVSTIRDSIDPATSTPATVEFRPGDALEEPTADSHDAIHQARARRHTKDKGWRDDGTWGTPPKPPEGSDP</sequence>